<evidence type="ECO:0000313" key="5">
    <source>
        <dbReference type="Proteomes" id="UP000015101"/>
    </source>
</evidence>
<gene>
    <name evidence="4" type="primary">20198524</name>
    <name evidence="3" type="ORF">HELRODRAFT_159988</name>
</gene>
<reference evidence="4" key="3">
    <citation type="submission" date="2015-06" db="UniProtKB">
        <authorList>
            <consortium name="EnsemblMetazoa"/>
        </authorList>
    </citation>
    <scope>IDENTIFICATION</scope>
</reference>
<dbReference type="CTD" id="20198524"/>
<protein>
    <submittedName>
        <fullName evidence="3 4">Uncharacterized protein</fullName>
    </submittedName>
</protein>
<evidence type="ECO:0000313" key="4">
    <source>
        <dbReference type="EnsemblMetazoa" id="HelroP159988"/>
    </source>
</evidence>
<dbReference type="Proteomes" id="UP000015101">
    <property type="component" value="Unassembled WGS sequence"/>
</dbReference>
<feature type="transmembrane region" description="Helical" evidence="2">
    <location>
        <begin position="102"/>
        <end position="128"/>
    </location>
</feature>
<name>T1EPM4_HELRO</name>
<dbReference type="GeneID" id="20198524"/>
<keyword evidence="2" id="KW-0812">Transmembrane</keyword>
<accession>T1EPM4</accession>
<dbReference type="EMBL" id="AMQM01000456">
    <property type="status" value="NOT_ANNOTATED_CDS"/>
    <property type="molecule type" value="Genomic_DNA"/>
</dbReference>
<evidence type="ECO:0000256" key="1">
    <source>
        <dbReference type="SAM" id="MobiDB-lite"/>
    </source>
</evidence>
<feature type="region of interest" description="Disordered" evidence="1">
    <location>
        <begin position="169"/>
        <end position="188"/>
    </location>
</feature>
<dbReference type="HOGENOM" id="CLU_765658_0_0_1"/>
<keyword evidence="2" id="KW-0472">Membrane</keyword>
<dbReference type="RefSeq" id="XP_009015265.1">
    <property type="nucleotide sequence ID" value="XM_009017017.1"/>
</dbReference>
<evidence type="ECO:0000313" key="3">
    <source>
        <dbReference type="EMBL" id="ESO05897.1"/>
    </source>
</evidence>
<reference evidence="5" key="1">
    <citation type="submission" date="2012-12" db="EMBL/GenBank/DDBJ databases">
        <authorList>
            <person name="Hellsten U."/>
            <person name="Grimwood J."/>
            <person name="Chapman J.A."/>
            <person name="Shapiro H."/>
            <person name="Aerts A."/>
            <person name="Otillar R.P."/>
            <person name="Terry A.Y."/>
            <person name="Boore J.L."/>
            <person name="Simakov O."/>
            <person name="Marletaz F."/>
            <person name="Cho S.-J."/>
            <person name="Edsinger-Gonzales E."/>
            <person name="Havlak P."/>
            <person name="Kuo D.-H."/>
            <person name="Larsson T."/>
            <person name="Lv J."/>
            <person name="Arendt D."/>
            <person name="Savage R."/>
            <person name="Osoegawa K."/>
            <person name="de Jong P."/>
            <person name="Lindberg D.R."/>
            <person name="Seaver E.C."/>
            <person name="Weisblat D.A."/>
            <person name="Putnam N.H."/>
            <person name="Grigoriev I.V."/>
            <person name="Rokhsar D.S."/>
        </authorList>
    </citation>
    <scope>NUCLEOTIDE SEQUENCE</scope>
</reference>
<evidence type="ECO:0000256" key="2">
    <source>
        <dbReference type="SAM" id="Phobius"/>
    </source>
</evidence>
<sequence length="362" mass="37789">MVEAFGFAVVLTEFENMRDIFVSRAMCVKATTKTSLITTTTTTINTATTTTNTATAVATTTTNVVTTAATTATTNTAATAAGSSNVTTSTTVRIGLLTAGEIAGTVVGSLAGLGLLAGLSFLIFAAATGRIKCAKLGRGMSRNASSSSKRKLINNGGKNAVGKKATTNAKLVSKSSNSQNPTNPITTSYNNNGKFVSSRLSVSDARNIGNNIPSGNGIFASGINCNPIFNDALLNVPPKFCICTPCTNTPYFPYISSTTTFAASKKDCNVCAVSQTISKAWYPSQNFCGFDTPSNQLFSVKSCRPVDGCPVVNTLPLYCSAATDNNGCRYTPVAYRKIPISKFANFNRAFGSQQCASCDSMN</sequence>
<dbReference type="InParanoid" id="T1EPM4"/>
<organism evidence="4 5">
    <name type="scientific">Helobdella robusta</name>
    <name type="common">Californian leech</name>
    <dbReference type="NCBI Taxonomy" id="6412"/>
    <lineage>
        <taxon>Eukaryota</taxon>
        <taxon>Metazoa</taxon>
        <taxon>Spiralia</taxon>
        <taxon>Lophotrochozoa</taxon>
        <taxon>Annelida</taxon>
        <taxon>Clitellata</taxon>
        <taxon>Hirudinea</taxon>
        <taxon>Rhynchobdellida</taxon>
        <taxon>Glossiphoniidae</taxon>
        <taxon>Helobdella</taxon>
    </lineage>
</organism>
<reference evidence="3 5" key="2">
    <citation type="journal article" date="2013" name="Nature">
        <title>Insights into bilaterian evolution from three spiralian genomes.</title>
        <authorList>
            <person name="Simakov O."/>
            <person name="Marletaz F."/>
            <person name="Cho S.J."/>
            <person name="Edsinger-Gonzales E."/>
            <person name="Havlak P."/>
            <person name="Hellsten U."/>
            <person name="Kuo D.H."/>
            <person name="Larsson T."/>
            <person name="Lv J."/>
            <person name="Arendt D."/>
            <person name="Savage R."/>
            <person name="Osoegawa K."/>
            <person name="de Jong P."/>
            <person name="Grimwood J."/>
            <person name="Chapman J.A."/>
            <person name="Shapiro H."/>
            <person name="Aerts A."/>
            <person name="Otillar R.P."/>
            <person name="Terry A.Y."/>
            <person name="Boore J.L."/>
            <person name="Grigoriev I.V."/>
            <person name="Lindberg D.R."/>
            <person name="Seaver E.C."/>
            <person name="Weisblat D.A."/>
            <person name="Putnam N.H."/>
            <person name="Rokhsar D.S."/>
        </authorList>
    </citation>
    <scope>NUCLEOTIDE SEQUENCE</scope>
</reference>
<keyword evidence="2" id="KW-1133">Transmembrane helix</keyword>
<proteinExistence type="predicted"/>
<feature type="region of interest" description="Disordered" evidence="1">
    <location>
        <begin position="140"/>
        <end position="161"/>
    </location>
</feature>
<keyword evidence="5" id="KW-1185">Reference proteome</keyword>
<dbReference type="EMBL" id="KB096324">
    <property type="protein sequence ID" value="ESO05897.1"/>
    <property type="molecule type" value="Genomic_DNA"/>
</dbReference>
<dbReference type="AlphaFoldDB" id="T1EPM4"/>
<dbReference type="EMBL" id="AMQM01000455">
    <property type="status" value="NOT_ANNOTATED_CDS"/>
    <property type="molecule type" value="Genomic_DNA"/>
</dbReference>
<dbReference type="EnsemblMetazoa" id="HelroT159988">
    <property type="protein sequence ID" value="HelroP159988"/>
    <property type="gene ID" value="HelroG159988"/>
</dbReference>
<dbReference type="KEGG" id="hro:HELRODRAFT_159988"/>